<reference evidence="1 2" key="1">
    <citation type="journal article" date="2019" name="Int. J. Syst. Evol. Microbiol.">
        <title>The Global Catalogue of Microorganisms (GCM) 10K type strain sequencing project: providing services to taxonomists for standard genome sequencing and annotation.</title>
        <authorList>
            <consortium name="The Broad Institute Genomics Platform"/>
            <consortium name="The Broad Institute Genome Sequencing Center for Infectious Disease"/>
            <person name="Wu L."/>
            <person name="Ma J."/>
        </authorList>
    </citation>
    <scope>NUCLEOTIDE SEQUENCE [LARGE SCALE GENOMIC DNA]</scope>
    <source>
        <strain evidence="1 2">JCM 16240</strain>
    </source>
</reference>
<evidence type="ECO:0000313" key="1">
    <source>
        <dbReference type="EMBL" id="GAA0229342.1"/>
    </source>
</evidence>
<dbReference type="RefSeq" id="WP_325125166.1">
    <property type="nucleotide sequence ID" value="NZ_BAAAFN010000013.1"/>
</dbReference>
<gene>
    <name evidence="1" type="ORF">GCM10009125_17920</name>
</gene>
<accession>A0ABN0TTG8</accession>
<organism evidence="1 2">
    <name type="scientific">Castellaniella daejeonensis</name>
    <dbReference type="NCBI Taxonomy" id="659013"/>
    <lineage>
        <taxon>Bacteria</taxon>
        <taxon>Pseudomonadati</taxon>
        <taxon>Pseudomonadota</taxon>
        <taxon>Betaproteobacteria</taxon>
        <taxon>Burkholderiales</taxon>
        <taxon>Alcaligenaceae</taxon>
        <taxon>Castellaniella</taxon>
    </lineage>
</organism>
<dbReference type="Proteomes" id="UP001501176">
    <property type="component" value="Unassembled WGS sequence"/>
</dbReference>
<protein>
    <submittedName>
        <fullName evidence="1">Hemerythrin domain-containing protein</fullName>
    </submittedName>
</protein>
<sequence>MSSPSSPDPIVRLQAVHAETRRLLQPLAGGAMAPATLPAWIGGPARIAHDILEQRLFPALIESMAGSDAVCLKGMTAGLARDRADLDRRWRQAVLPALGDNPAGSALAAWASDYLAWLARADEELLPMAARLLDDASLDELAAGCASLDGGA</sequence>
<comment type="caution">
    <text evidence="1">The sequence shown here is derived from an EMBL/GenBank/DDBJ whole genome shotgun (WGS) entry which is preliminary data.</text>
</comment>
<evidence type="ECO:0000313" key="2">
    <source>
        <dbReference type="Proteomes" id="UP001501176"/>
    </source>
</evidence>
<dbReference type="Gene3D" id="1.20.120.520">
    <property type="entry name" value="nmb1532 protein domain like"/>
    <property type="match status" value="1"/>
</dbReference>
<keyword evidence="2" id="KW-1185">Reference proteome</keyword>
<dbReference type="EMBL" id="BAAAFN010000013">
    <property type="protein sequence ID" value="GAA0229342.1"/>
    <property type="molecule type" value="Genomic_DNA"/>
</dbReference>
<name>A0ABN0TTG8_9BURK</name>
<proteinExistence type="predicted"/>